<proteinExistence type="predicted"/>
<evidence type="ECO:0008006" key="3">
    <source>
        <dbReference type="Google" id="ProtNLM"/>
    </source>
</evidence>
<reference evidence="2" key="1">
    <citation type="journal article" date="2019" name="Int. J. Syst. Evol. Microbiol.">
        <title>The Global Catalogue of Microorganisms (GCM) 10K type strain sequencing project: providing services to taxonomists for standard genome sequencing and annotation.</title>
        <authorList>
            <consortium name="The Broad Institute Genomics Platform"/>
            <consortium name="The Broad Institute Genome Sequencing Center for Infectious Disease"/>
            <person name="Wu L."/>
            <person name="Ma J."/>
        </authorList>
    </citation>
    <scope>NUCLEOTIDE SEQUENCE [LARGE SCALE GENOMIC DNA]</scope>
    <source>
        <strain evidence="2">JCM 12763</strain>
    </source>
</reference>
<evidence type="ECO:0000313" key="2">
    <source>
        <dbReference type="Proteomes" id="UP001596242"/>
    </source>
</evidence>
<name>A0ABW1LQW5_9ACTN</name>
<protein>
    <recommendedName>
        <fullName evidence="3">PD40 domain-containing protein</fullName>
    </recommendedName>
</protein>
<evidence type="ECO:0000313" key="1">
    <source>
        <dbReference type="EMBL" id="MFC6053929.1"/>
    </source>
</evidence>
<comment type="caution">
    <text evidence="1">The sequence shown here is derived from an EMBL/GenBank/DDBJ whole genome shotgun (WGS) entry which is preliminary data.</text>
</comment>
<accession>A0ABW1LQW5</accession>
<sequence>MLLRCCHQRGRDEKQQVVKPSLSHDGRRIVFVAAEEREPRGPALDAYGRAVAYDAVPVVCRESVVRRW</sequence>
<dbReference type="EMBL" id="JBHSPT010000001">
    <property type="protein sequence ID" value="MFC6053929.1"/>
    <property type="molecule type" value="Genomic_DNA"/>
</dbReference>
<keyword evidence="2" id="KW-1185">Reference proteome</keyword>
<dbReference type="RefSeq" id="WP_386391854.1">
    <property type="nucleotide sequence ID" value="NZ_JBHSPT010000001.1"/>
</dbReference>
<dbReference type="Proteomes" id="UP001596242">
    <property type="component" value="Unassembled WGS sequence"/>
</dbReference>
<organism evidence="1 2">
    <name type="scientific">Streptomyces pratens</name>
    <dbReference type="NCBI Taxonomy" id="887456"/>
    <lineage>
        <taxon>Bacteria</taxon>
        <taxon>Bacillati</taxon>
        <taxon>Actinomycetota</taxon>
        <taxon>Actinomycetes</taxon>
        <taxon>Kitasatosporales</taxon>
        <taxon>Streptomycetaceae</taxon>
        <taxon>Streptomyces</taxon>
    </lineage>
</organism>
<gene>
    <name evidence="1" type="ORF">ACFP50_00030</name>
</gene>